<proteinExistence type="predicted"/>
<reference evidence="2 3" key="1">
    <citation type="submission" date="2018-09" db="EMBL/GenBank/DDBJ databases">
        <title>Draft genome sequence of Buttiauxella izardii CCUG 35510T.</title>
        <authorList>
            <person name="Salva-Serra F."/>
            <person name="Marathe N."/>
            <person name="Moore E."/>
            <person name="Stadler-Svensson L."/>
            <person name="Engstrom-Jakobsson H."/>
        </authorList>
    </citation>
    <scope>NUCLEOTIDE SEQUENCE [LARGE SCALE GENOMIC DNA]</scope>
    <source>
        <strain evidence="2 3">CCUG 35510</strain>
    </source>
</reference>
<name>A0A3A5JZI1_9ENTR</name>
<sequence>MIFCELNYNDRTPNGTLRLKCSGVGVFYVFSGLDAFKDVLEFSDRKNGPIPLGKYWIVDRPKGGLYSRFKQFGKEIRTGNDYDKWFALFKQDSVMDDYTFVDLFQRGNFRLHPLRPDGTGVSDGCITFYNQADFNTIREALLLTQQKNIGSAGLVAYGEINVIGIPRA</sequence>
<protein>
    <submittedName>
        <fullName evidence="2">DUF2778 domain-containing protein</fullName>
    </submittedName>
</protein>
<dbReference type="OrthoDB" id="6490254at2"/>
<evidence type="ECO:0000259" key="1">
    <source>
        <dbReference type="Pfam" id="PF10908"/>
    </source>
</evidence>
<dbReference type="Pfam" id="PF10908">
    <property type="entry name" value="Tlde1_dom"/>
    <property type="match status" value="1"/>
</dbReference>
<comment type="caution">
    <text evidence="2">The sequence shown here is derived from an EMBL/GenBank/DDBJ whole genome shotgun (WGS) entry which is preliminary data.</text>
</comment>
<evidence type="ECO:0000313" key="2">
    <source>
        <dbReference type="EMBL" id="RJT23640.1"/>
    </source>
</evidence>
<evidence type="ECO:0000313" key="3">
    <source>
        <dbReference type="Proteomes" id="UP000276295"/>
    </source>
</evidence>
<organism evidence="2 3">
    <name type="scientific">Buttiauxella izardii</name>
    <dbReference type="NCBI Taxonomy" id="82991"/>
    <lineage>
        <taxon>Bacteria</taxon>
        <taxon>Pseudomonadati</taxon>
        <taxon>Pseudomonadota</taxon>
        <taxon>Gammaproteobacteria</taxon>
        <taxon>Enterobacterales</taxon>
        <taxon>Enterobacteriaceae</taxon>
        <taxon>Buttiauxella</taxon>
    </lineage>
</organism>
<dbReference type="AlphaFoldDB" id="A0A3A5JZI1"/>
<keyword evidence="3" id="KW-1185">Reference proteome</keyword>
<gene>
    <name evidence="2" type="ORF">D6029_09270</name>
</gene>
<accession>A0A3A5JZI1</accession>
<dbReference type="InterPro" id="IPR021225">
    <property type="entry name" value="Tlde1_dom"/>
</dbReference>
<feature type="domain" description="Tlde1" evidence="1">
    <location>
        <begin position="27"/>
        <end position="149"/>
    </location>
</feature>
<dbReference type="EMBL" id="QZWH01000017">
    <property type="protein sequence ID" value="RJT23640.1"/>
    <property type="molecule type" value="Genomic_DNA"/>
</dbReference>
<dbReference type="Proteomes" id="UP000276295">
    <property type="component" value="Unassembled WGS sequence"/>
</dbReference>